<reference evidence="3 4" key="1">
    <citation type="submission" date="2024-02" db="EMBL/GenBank/DDBJ databases">
        <title>de novo genome assembly of Solanum bulbocastanum strain 11H21.</title>
        <authorList>
            <person name="Hosaka A.J."/>
        </authorList>
    </citation>
    <scope>NUCLEOTIDE SEQUENCE [LARGE SCALE GENOMIC DNA]</scope>
    <source>
        <tissue evidence="3">Young leaves</tissue>
    </source>
</reference>
<dbReference type="EMBL" id="JBANQN010000001">
    <property type="protein sequence ID" value="KAK6803530.1"/>
    <property type="molecule type" value="Genomic_DNA"/>
</dbReference>
<dbReference type="Proteomes" id="UP001371456">
    <property type="component" value="Unassembled WGS sequence"/>
</dbReference>
<proteinExistence type="predicted"/>
<dbReference type="Gene3D" id="3.30.710.10">
    <property type="entry name" value="Potassium Channel Kv1.1, Chain A"/>
    <property type="match status" value="1"/>
</dbReference>
<dbReference type="GO" id="GO:0006511">
    <property type="term" value="P:ubiquitin-dependent protein catabolic process"/>
    <property type="evidence" value="ECO:0007669"/>
    <property type="project" value="InterPro"/>
</dbReference>
<organism evidence="3 4">
    <name type="scientific">Solanum bulbocastanum</name>
    <name type="common">Wild potato</name>
    <dbReference type="NCBI Taxonomy" id="147425"/>
    <lineage>
        <taxon>Eukaryota</taxon>
        <taxon>Viridiplantae</taxon>
        <taxon>Streptophyta</taxon>
        <taxon>Embryophyta</taxon>
        <taxon>Tracheophyta</taxon>
        <taxon>Spermatophyta</taxon>
        <taxon>Magnoliopsida</taxon>
        <taxon>eudicotyledons</taxon>
        <taxon>Gunneridae</taxon>
        <taxon>Pentapetalae</taxon>
        <taxon>asterids</taxon>
        <taxon>lamiids</taxon>
        <taxon>Solanales</taxon>
        <taxon>Solanaceae</taxon>
        <taxon>Solanoideae</taxon>
        <taxon>Solaneae</taxon>
        <taxon>Solanum</taxon>
    </lineage>
</organism>
<name>A0AAN8UCG3_SOLBU</name>
<gene>
    <name evidence="3" type="ORF">RDI58_001314</name>
</gene>
<evidence type="ECO:0000313" key="3">
    <source>
        <dbReference type="EMBL" id="KAK6803530.1"/>
    </source>
</evidence>
<sequence length="76" mass="9021">MRFQVLYYVHNSVLFDVLLGANNLDDKELKDVMIQEVAERITGKTPKEKREEFRIVSDYTPKGEEEVRRENAWGFE</sequence>
<comment type="caution">
    <text evidence="3">The sequence shown here is derived from an EMBL/GenBank/DDBJ whole genome shotgun (WGS) entry which is preliminary data.</text>
</comment>
<dbReference type="InterPro" id="IPR016897">
    <property type="entry name" value="SKP1"/>
</dbReference>
<dbReference type="InterPro" id="IPR036296">
    <property type="entry name" value="SKP1-like_dim_sf"/>
</dbReference>
<comment type="pathway">
    <text evidence="1">Protein modification; protein ubiquitination.</text>
</comment>
<protein>
    <recommendedName>
        <fullName evidence="2">SKP1 component dimerisation domain-containing protein</fullName>
    </recommendedName>
</protein>
<dbReference type="InterPro" id="IPR011333">
    <property type="entry name" value="SKP1/BTB/POZ_sf"/>
</dbReference>
<feature type="domain" description="SKP1 component dimerisation" evidence="2">
    <location>
        <begin position="27"/>
        <end position="73"/>
    </location>
</feature>
<evidence type="ECO:0000259" key="2">
    <source>
        <dbReference type="Pfam" id="PF01466"/>
    </source>
</evidence>
<dbReference type="InterPro" id="IPR016072">
    <property type="entry name" value="Skp1_comp_dimer"/>
</dbReference>
<dbReference type="AlphaFoldDB" id="A0AAN8UCG3"/>
<dbReference type="PANTHER" id="PTHR11165">
    <property type="entry name" value="SKP1"/>
    <property type="match status" value="1"/>
</dbReference>
<dbReference type="Pfam" id="PF01466">
    <property type="entry name" value="Skp1"/>
    <property type="match status" value="1"/>
</dbReference>
<accession>A0AAN8UCG3</accession>
<evidence type="ECO:0000256" key="1">
    <source>
        <dbReference type="ARBA" id="ARBA00004906"/>
    </source>
</evidence>
<keyword evidence="4" id="KW-1185">Reference proteome</keyword>
<evidence type="ECO:0000313" key="4">
    <source>
        <dbReference type="Proteomes" id="UP001371456"/>
    </source>
</evidence>
<dbReference type="SUPFAM" id="SSF81382">
    <property type="entry name" value="Skp1 dimerisation domain-like"/>
    <property type="match status" value="1"/>
</dbReference>